<dbReference type="PANTHER" id="PTHR48098:SF3">
    <property type="entry name" value="IRON(III) ENTEROBACTIN ESTERASE"/>
    <property type="match status" value="1"/>
</dbReference>
<dbReference type="InterPro" id="IPR050583">
    <property type="entry name" value="Mycobacterial_A85_antigen"/>
</dbReference>
<accession>A0A847S5C2</accession>
<dbReference type="SUPFAM" id="SSF53474">
    <property type="entry name" value="alpha/beta-Hydrolases"/>
    <property type="match status" value="1"/>
</dbReference>
<dbReference type="Gene3D" id="3.40.50.1820">
    <property type="entry name" value="alpha/beta hydrolase"/>
    <property type="match status" value="1"/>
</dbReference>
<protein>
    <submittedName>
        <fullName evidence="1">Esterase family protein</fullName>
    </submittedName>
</protein>
<proteinExistence type="predicted"/>
<evidence type="ECO:0000313" key="2">
    <source>
        <dbReference type="Proteomes" id="UP000570474"/>
    </source>
</evidence>
<comment type="caution">
    <text evidence="1">The sequence shown here is derived from an EMBL/GenBank/DDBJ whole genome shotgun (WGS) entry which is preliminary data.</text>
</comment>
<evidence type="ECO:0000313" key="1">
    <source>
        <dbReference type="EMBL" id="NLR68635.1"/>
    </source>
</evidence>
<name>A0A847S5C2_9BACT</name>
<dbReference type="InterPro" id="IPR029058">
    <property type="entry name" value="AB_hydrolase_fold"/>
</dbReference>
<dbReference type="EMBL" id="JABAIA010000004">
    <property type="protein sequence ID" value="NLR68635.1"/>
    <property type="molecule type" value="Genomic_DNA"/>
</dbReference>
<dbReference type="Pfam" id="PF00756">
    <property type="entry name" value="Esterase"/>
    <property type="match status" value="1"/>
</dbReference>
<gene>
    <name evidence="1" type="ORF">HGH92_30310</name>
</gene>
<organism evidence="1 2">
    <name type="scientific">Chitinophaga varians</name>
    <dbReference type="NCBI Taxonomy" id="2202339"/>
    <lineage>
        <taxon>Bacteria</taxon>
        <taxon>Pseudomonadati</taxon>
        <taxon>Bacteroidota</taxon>
        <taxon>Chitinophagia</taxon>
        <taxon>Chitinophagales</taxon>
        <taxon>Chitinophagaceae</taxon>
        <taxon>Chitinophaga</taxon>
    </lineage>
</organism>
<keyword evidence="2" id="KW-1185">Reference proteome</keyword>
<reference evidence="1 2" key="1">
    <citation type="submission" date="2020-04" db="EMBL/GenBank/DDBJ databases">
        <authorList>
            <person name="Yin C."/>
        </authorList>
    </citation>
    <scope>NUCLEOTIDE SEQUENCE [LARGE SCALE GENOMIC DNA]</scope>
    <source>
        <strain evidence="1 2">Ae27</strain>
    </source>
</reference>
<sequence>MIRYFRVMISAILLMGAMVVNAQQLLVKFPSTVLKEKISGKLYVFMSKTDNEPLNSINFPLPVATTVTDISNVSPDSALLLDLGAQSSYPVPFKKLERGRYFVQAIFDRSHEFGIERTLADRVGNVYSPPVQLLFDDNTDTTYSLICDKLVREKEFRETTHTRRIRFRSDVLSRFHGKDIFINGALVLPDTLLKHPSARLPVYIYIAGFGSSFLRFNGSDEAAGAFTNDPKFIFLFLDGSCSNGHTAYANSDNNGPWGDALVRELIPEIERKYHCNGYRYVHGHSSGGWSALYLQVMYPDFFQQCWASSPDSYDFRDFSGINIYEAGANVFYDKNGNLRPSALIGGEIPISYVKTRADWERLVPGEQFNSFNAVFSGKDTSGSCQQLWDPRTGAVDPVVADKWRRFDLSYYIETHWKDLAGKIADKVFISVGEQDNFLLQGANRLFQKTIRENKIKIRLGFYSGDHFTVTSNEKLLHDATQYLNDSYSAWERHKAGVNGR</sequence>
<dbReference type="Proteomes" id="UP000570474">
    <property type="component" value="Unassembled WGS sequence"/>
</dbReference>
<dbReference type="InterPro" id="IPR000801">
    <property type="entry name" value="Esterase-like"/>
</dbReference>
<dbReference type="PANTHER" id="PTHR48098">
    <property type="entry name" value="ENTEROCHELIN ESTERASE-RELATED"/>
    <property type="match status" value="1"/>
</dbReference>
<dbReference type="AlphaFoldDB" id="A0A847S5C2"/>
<dbReference type="RefSeq" id="WP_168874596.1">
    <property type="nucleotide sequence ID" value="NZ_JABAIA010000004.1"/>
</dbReference>